<evidence type="ECO:0000259" key="1">
    <source>
        <dbReference type="Pfam" id="PF05838"/>
    </source>
</evidence>
<dbReference type="GO" id="GO:0016787">
    <property type="term" value="F:hydrolase activity"/>
    <property type="evidence" value="ECO:0007669"/>
    <property type="project" value="UniProtKB-KW"/>
</dbReference>
<reference evidence="3" key="1">
    <citation type="submission" date="2023-01" db="EMBL/GenBank/DDBJ databases">
        <title>Psychroserpens sp. MSW6 and Marinomonas sp. RSW2, isolated from seawater.</title>
        <authorList>
            <person name="Kristyanto S."/>
            <person name="Jung J."/>
            <person name="Kim J.M."/>
            <person name="Jeon C.O."/>
        </authorList>
    </citation>
    <scope>NUCLEOTIDE SEQUENCE</scope>
    <source>
        <strain evidence="3">RSW2</strain>
    </source>
</reference>
<comment type="caution">
    <text evidence="3">The sequence shown here is derived from an EMBL/GenBank/DDBJ whole genome shotgun (WGS) entry which is preliminary data.</text>
</comment>
<dbReference type="EMBL" id="JAMZEG020000003">
    <property type="protein sequence ID" value="MDE8603898.1"/>
    <property type="molecule type" value="Genomic_DNA"/>
</dbReference>
<evidence type="ECO:0000313" key="4">
    <source>
        <dbReference type="Proteomes" id="UP001139522"/>
    </source>
</evidence>
<gene>
    <name evidence="3" type="ORF">M3I01_013425</name>
</gene>
<name>A0ABT5WGF0_9GAMM</name>
<dbReference type="CDD" id="cd13926">
    <property type="entry name" value="N-acetylmuramidase_GH108"/>
    <property type="match status" value="1"/>
</dbReference>
<dbReference type="InterPro" id="IPR023346">
    <property type="entry name" value="Lysozyme-like_dom_sf"/>
</dbReference>
<accession>A0ABT5WGF0</accession>
<keyword evidence="3" id="KW-0378">Hydrolase</keyword>
<proteinExistence type="predicted"/>
<dbReference type="PROSITE" id="PS00018">
    <property type="entry name" value="EF_HAND_1"/>
    <property type="match status" value="1"/>
</dbReference>
<evidence type="ECO:0000259" key="2">
    <source>
        <dbReference type="Pfam" id="PF09374"/>
    </source>
</evidence>
<dbReference type="RefSeq" id="WP_255896390.1">
    <property type="nucleotide sequence ID" value="NZ_JAMZEG020000003.1"/>
</dbReference>
<evidence type="ECO:0000313" key="3">
    <source>
        <dbReference type="EMBL" id="MDE8603898.1"/>
    </source>
</evidence>
<dbReference type="InterPro" id="IPR008565">
    <property type="entry name" value="TtsA-like_GH18_dom"/>
</dbReference>
<dbReference type="InterPro" id="IPR018247">
    <property type="entry name" value="EF_Hand_1_Ca_BS"/>
</dbReference>
<dbReference type="Gene3D" id="1.20.141.10">
    <property type="entry name" value="Chitosanase, subunit A, domain 1"/>
    <property type="match status" value="1"/>
</dbReference>
<dbReference type="Pfam" id="PF05838">
    <property type="entry name" value="Glyco_hydro_108"/>
    <property type="match status" value="1"/>
</dbReference>
<dbReference type="InterPro" id="IPR018537">
    <property type="entry name" value="Peptidoglycan-bd_3"/>
</dbReference>
<protein>
    <submittedName>
        <fullName evidence="3">Glycosyl hydrolase 108 family protein</fullName>
    </submittedName>
</protein>
<dbReference type="SUPFAM" id="SSF53955">
    <property type="entry name" value="Lysozyme-like"/>
    <property type="match status" value="1"/>
</dbReference>
<feature type="domain" description="Peptidoglycan binding" evidence="2">
    <location>
        <begin position="105"/>
        <end position="175"/>
    </location>
</feature>
<keyword evidence="4" id="KW-1185">Reference proteome</keyword>
<dbReference type="Pfam" id="PF09374">
    <property type="entry name" value="PG_binding_3"/>
    <property type="match status" value="1"/>
</dbReference>
<organism evidence="3 4">
    <name type="scientific">Marinomonas maritima</name>
    <dbReference type="NCBI Taxonomy" id="2940935"/>
    <lineage>
        <taxon>Bacteria</taxon>
        <taxon>Pseudomonadati</taxon>
        <taxon>Pseudomonadota</taxon>
        <taxon>Gammaproteobacteria</taxon>
        <taxon>Oceanospirillales</taxon>
        <taxon>Oceanospirillaceae</taxon>
        <taxon>Marinomonas</taxon>
    </lineage>
</organism>
<dbReference type="Proteomes" id="UP001139522">
    <property type="component" value="Unassembled WGS sequence"/>
</dbReference>
<feature type="domain" description="TtsA-like Glycoside hydrolase family 108" evidence="1">
    <location>
        <begin position="9"/>
        <end position="100"/>
    </location>
</feature>
<sequence length="177" mass="19326">MDHFKTALADVLKHEGGYVDHKNDNGGATAFGISLRFLSTLPALAGDVNGDGHVNKGDVKALSKEDAAKFYEKFFWLHYRLNEVEAESVAVKLMNLFVNMRGKTAALIAQRAANDLGAGLVEDGILGSKSIAVLNRLEAEQVLVCIKYQAWAVYKAIVENTPSQAVFINGWQKRAFA</sequence>